<feature type="compositionally biased region" description="Basic and acidic residues" evidence="9">
    <location>
        <begin position="52"/>
        <end position="66"/>
    </location>
</feature>
<comment type="catalytic activity">
    <reaction evidence="1">
        <text>S-ubiquitinyl-[E2 ubiquitin-conjugating enzyme]-L-cysteine + [acceptor protein]-L-lysine = [E2 ubiquitin-conjugating enzyme]-L-cysteine + N(6)-ubiquitinyl-[acceptor protein]-L-lysine.</text>
        <dbReference type="EC" id="2.3.2.27"/>
    </reaction>
</comment>
<feature type="compositionally biased region" description="Polar residues" evidence="9">
    <location>
        <begin position="1"/>
        <end position="13"/>
    </location>
</feature>
<dbReference type="Pfam" id="PF13639">
    <property type="entry name" value="zf-RING_2"/>
    <property type="match status" value="1"/>
</dbReference>
<proteinExistence type="predicted"/>
<feature type="region of interest" description="Disordered" evidence="9">
    <location>
        <begin position="1"/>
        <end position="100"/>
    </location>
</feature>
<evidence type="ECO:0000256" key="2">
    <source>
        <dbReference type="ARBA" id="ARBA00012483"/>
    </source>
</evidence>
<dbReference type="InterPro" id="IPR001876">
    <property type="entry name" value="Znf_RanBP2"/>
</dbReference>
<keyword evidence="7" id="KW-0862">Zinc</keyword>
<dbReference type="InterPro" id="IPR001841">
    <property type="entry name" value="Znf_RING"/>
</dbReference>
<dbReference type="InterPro" id="IPR011016">
    <property type="entry name" value="Znf_RING-CH"/>
</dbReference>
<dbReference type="PANTHER" id="PTHR22937">
    <property type="entry name" value="E3 UBIQUITIN-PROTEIN LIGASE RNF165"/>
    <property type="match status" value="1"/>
</dbReference>
<dbReference type="EMBL" id="CAKOGP040001112">
    <property type="protein sequence ID" value="CAJ1942430.1"/>
    <property type="molecule type" value="Genomic_DNA"/>
</dbReference>
<dbReference type="SMART" id="SM00547">
    <property type="entry name" value="ZnF_RBZ"/>
    <property type="match status" value="1"/>
</dbReference>
<feature type="compositionally biased region" description="Acidic residues" evidence="9">
    <location>
        <begin position="38"/>
        <end position="51"/>
    </location>
</feature>
<dbReference type="PROSITE" id="PS50089">
    <property type="entry name" value="ZF_RING_2"/>
    <property type="match status" value="1"/>
</dbReference>
<evidence type="ECO:0000256" key="9">
    <source>
        <dbReference type="SAM" id="MobiDB-lite"/>
    </source>
</evidence>
<gene>
    <name evidence="12" type="ORF">CYCCA115_LOCUS7943</name>
</gene>
<dbReference type="GO" id="GO:0008270">
    <property type="term" value="F:zinc ion binding"/>
    <property type="evidence" value="ECO:0007669"/>
    <property type="project" value="UniProtKB-KW"/>
</dbReference>
<comment type="caution">
    <text evidence="12">The sequence shown here is derived from an EMBL/GenBank/DDBJ whole genome shotgun (WGS) entry which is preliminary data.</text>
</comment>
<evidence type="ECO:0000259" key="11">
    <source>
        <dbReference type="PROSITE" id="PS50199"/>
    </source>
</evidence>
<dbReference type="Proteomes" id="UP001295423">
    <property type="component" value="Unassembled WGS sequence"/>
</dbReference>
<dbReference type="Gene3D" id="3.30.40.10">
    <property type="entry name" value="Zinc/RING finger domain, C3HC4 (zinc finger)"/>
    <property type="match status" value="1"/>
</dbReference>
<feature type="region of interest" description="Disordered" evidence="9">
    <location>
        <begin position="250"/>
        <end position="276"/>
    </location>
</feature>
<keyword evidence="3" id="KW-0808">Transferase</keyword>
<evidence type="ECO:0000259" key="10">
    <source>
        <dbReference type="PROSITE" id="PS50089"/>
    </source>
</evidence>
<dbReference type="EC" id="2.3.2.27" evidence="2"/>
<evidence type="ECO:0000256" key="8">
    <source>
        <dbReference type="PROSITE-ProRule" id="PRU00322"/>
    </source>
</evidence>
<evidence type="ECO:0000313" key="13">
    <source>
        <dbReference type="Proteomes" id="UP001295423"/>
    </source>
</evidence>
<dbReference type="PROSITE" id="PS01358">
    <property type="entry name" value="ZF_RANBP2_1"/>
    <property type="match status" value="1"/>
</dbReference>
<protein>
    <recommendedName>
        <fullName evidence="2">RING-type E3 ubiquitin transferase</fullName>
        <ecNumber evidence="2">2.3.2.27</ecNumber>
    </recommendedName>
</protein>
<evidence type="ECO:0000256" key="5">
    <source>
        <dbReference type="ARBA" id="ARBA00022771"/>
    </source>
</evidence>
<feature type="region of interest" description="Disordered" evidence="9">
    <location>
        <begin position="297"/>
        <end position="326"/>
    </location>
</feature>
<feature type="compositionally biased region" description="Polar residues" evidence="9">
    <location>
        <begin position="67"/>
        <end position="76"/>
    </location>
</feature>
<dbReference type="InterPro" id="IPR013083">
    <property type="entry name" value="Znf_RING/FYVE/PHD"/>
</dbReference>
<evidence type="ECO:0000256" key="4">
    <source>
        <dbReference type="ARBA" id="ARBA00022723"/>
    </source>
</evidence>
<feature type="compositionally biased region" description="Low complexity" evidence="9">
    <location>
        <begin position="306"/>
        <end position="317"/>
    </location>
</feature>
<evidence type="ECO:0000313" key="12">
    <source>
        <dbReference type="EMBL" id="CAJ1942430.1"/>
    </source>
</evidence>
<dbReference type="SUPFAM" id="SSF57850">
    <property type="entry name" value="RING/U-box"/>
    <property type="match status" value="1"/>
</dbReference>
<dbReference type="PROSITE" id="PS50199">
    <property type="entry name" value="ZF_RANBP2_2"/>
    <property type="match status" value="1"/>
</dbReference>
<organism evidence="12 13">
    <name type="scientific">Cylindrotheca closterium</name>
    <dbReference type="NCBI Taxonomy" id="2856"/>
    <lineage>
        <taxon>Eukaryota</taxon>
        <taxon>Sar</taxon>
        <taxon>Stramenopiles</taxon>
        <taxon>Ochrophyta</taxon>
        <taxon>Bacillariophyta</taxon>
        <taxon>Bacillariophyceae</taxon>
        <taxon>Bacillariophycidae</taxon>
        <taxon>Bacillariales</taxon>
        <taxon>Bacillariaceae</taxon>
        <taxon>Cylindrotheca</taxon>
    </lineage>
</organism>
<evidence type="ECO:0000256" key="3">
    <source>
        <dbReference type="ARBA" id="ARBA00022679"/>
    </source>
</evidence>
<dbReference type="InterPro" id="IPR036443">
    <property type="entry name" value="Znf_RanBP2_sf"/>
</dbReference>
<dbReference type="PANTHER" id="PTHR22937:SF65">
    <property type="entry name" value="E3 UBIQUITIN-PROTEIN LIGASE ARK2C"/>
    <property type="match status" value="1"/>
</dbReference>
<feature type="compositionally biased region" description="Low complexity" evidence="9">
    <location>
        <begin position="265"/>
        <end position="276"/>
    </location>
</feature>
<reference evidence="12" key="1">
    <citation type="submission" date="2023-08" db="EMBL/GenBank/DDBJ databases">
        <authorList>
            <person name="Audoor S."/>
            <person name="Bilcke G."/>
        </authorList>
    </citation>
    <scope>NUCLEOTIDE SEQUENCE</scope>
</reference>
<evidence type="ECO:0000256" key="1">
    <source>
        <dbReference type="ARBA" id="ARBA00000900"/>
    </source>
</evidence>
<keyword evidence="6" id="KW-0833">Ubl conjugation pathway</keyword>
<dbReference type="AlphaFoldDB" id="A0AAD2FLQ9"/>
<keyword evidence="4" id="KW-0479">Metal-binding</keyword>
<dbReference type="SMART" id="SM00184">
    <property type="entry name" value="RING"/>
    <property type="match status" value="1"/>
</dbReference>
<dbReference type="Gene3D" id="2.30.30.380">
    <property type="entry name" value="Zn-finger domain of Sec23/24"/>
    <property type="match status" value="1"/>
</dbReference>
<dbReference type="SMART" id="SM00744">
    <property type="entry name" value="RINGv"/>
    <property type="match status" value="1"/>
</dbReference>
<name>A0AAD2FLQ9_9STRA</name>
<keyword evidence="5 8" id="KW-0863">Zinc-finger</keyword>
<accession>A0AAD2FLQ9</accession>
<feature type="domain" description="RING-type" evidence="10">
    <location>
        <begin position="450"/>
        <end position="491"/>
    </location>
</feature>
<dbReference type="InterPro" id="IPR045191">
    <property type="entry name" value="MBR1/2-like"/>
</dbReference>
<evidence type="ECO:0000256" key="7">
    <source>
        <dbReference type="ARBA" id="ARBA00022833"/>
    </source>
</evidence>
<feature type="compositionally biased region" description="Basic and acidic residues" evidence="9">
    <location>
        <begin position="26"/>
        <end position="36"/>
    </location>
</feature>
<sequence>MSSQHQQQRSGETGEQVDPMEIDSDLNDHNNRHPQDIIELDDDSDDSDYSDNDDRKIPSRVRDHNHVASNSPGNISQRRRRRRIGSQTARGPAVIDLVDSPPPVANVASAPTTATTDDNGWACPQCTLLNPTTRNICDACQYRNPHIARPPDASFRDQLISDDPPGFSYSQTHYGSPFAAAGTAATSNRNNAHANNASQGGAAMFGGALLGGMMGAAGSFMNGRPVLSSAAEGAMTGAVSGAFLHEVLHSPSSPAYQRQRRRRQQQQVSAQEEMAAARSSAAMGLAGYPSMNTAADFTNSYDDDNNNNNTIDDIAPRPTRRRARPRASYRVFEERDPLTGASTTVVQAGASTTRILRPTTRSSTTRRSGDGMTDPLLSMLVHSYLQEGRRGGGAGGAGMPNPDNMNYDELLQAFGNGNDNMGASDGDIRALPCKKIEDPEKELPEVSRECLICLEDFQKDETRMTLPCLHGFHKECAQKWLRTNGSCPICKHKISTTS</sequence>
<feature type="domain" description="RanBP2-type" evidence="11">
    <location>
        <begin position="117"/>
        <end position="146"/>
    </location>
</feature>
<keyword evidence="13" id="KW-1185">Reference proteome</keyword>
<dbReference type="GO" id="GO:0061630">
    <property type="term" value="F:ubiquitin protein ligase activity"/>
    <property type="evidence" value="ECO:0007669"/>
    <property type="project" value="UniProtKB-EC"/>
</dbReference>
<evidence type="ECO:0000256" key="6">
    <source>
        <dbReference type="ARBA" id="ARBA00022786"/>
    </source>
</evidence>
<dbReference type="SUPFAM" id="SSF90209">
    <property type="entry name" value="Ran binding protein zinc finger-like"/>
    <property type="match status" value="1"/>
</dbReference>